<name>A0ACC2I4P9_9PLEO</name>
<keyword evidence="2" id="KW-1185">Reference proteome</keyword>
<reference evidence="1" key="1">
    <citation type="submission" date="2022-11" db="EMBL/GenBank/DDBJ databases">
        <title>Genome Sequence of Boeremia exigua.</title>
        <authorList>
            <person name="Buettner E."/>
        </authorList>
    </citation>
    <scope>NUCLEOTIDE SEQUENCE</scope>
    <source>
        <strain evidence="1">CU02</strain>
    </source>
</reference>
<dbReference type="Proteomes" id="UP001153331">
    <property type="component" value="Unassembled WGS sequence"/>
</dbReference>
<protein>
    <submittedName>
        <fullName evidence="1">Uncharacterized protein</fullName>
    </submittedName>
</protein>
<sequence>MARPSEDVYCTLLMSDSYLPGATVLAHSLRDAGTTKKLAVMITLESLSAETISELKVLYDYVIPVERIRNSNMANLYLMGRPDLSYAFTKIALWRQTQFRKIVYLDADVVALRALDELFDIEAPFAAAPDIGWPDAFNSGVMVLNPDMGEYWSLHTMAAAGESFDGADQGLLNQYFEHRPWQRLKFTYNCTPNAEYQWEPAYRYYKRDISAVHFIGKEKPWSKNRTAGHGVYGELLARWWAVHHRHLHDSKAVQQAEAQDSTNTNTNTNTALQPQMIPEITVDEPAPTAEPSMTDPSEIAEDIEQGLVEPTPTVQQRKSSAPVMEWDATKFEPPAQSKPEAANFPSETYVFNDSKQLFKAPAAYPEPPRDMWYQVPETKPEPYQPPKPIFPWEKEPSRPKPTRIFAEDYPPKPTPAPVPAPAPIPADEVSEFEASPPTSQSATTHHENAQDQWTRAKPTRVWRDDPPDFKPRTAEESWQAFSHNSANAWDSVPGIDSYVRSIMDSQTRRGKVQVLQQTTGTDDIGSPTLSRKDRRESLILTDFPSEVERPSLPVTPAPLRRPTFWGEERDEAGDLPVAEGVPDQNEWVCPHCGFSSSHASAFARRRGSFASVNKHVKPHSSTVASIIDAPGSKKPRTKETVDLRDEAPLAEEQEAAQEALEEKEEEIQDPTRAEHKSRKGLSNPEVKLEQLRRSSLVEFEHLKRDEHPNPPLRALPEHSILGDEHGEELEVGGIVVAKSDRPAARFSTQQTSSSQHTTQSSSGKQKRANKTGFTMDDFGTSFEKREKSADALDAGPTFSYENTTPVDAFPKMEGFAERDFGGDSTNETEIRNTSSSMSFHSSMTTHHSIGPGHQMTKDGRIKAGELTFNLPGFDSESTPGLLSPIGDALSPTTTRDEKSGQGQGQGLF</sequence>
<comment type="caution">
    <text evidence="1">The sequence shown here is derived from an EMBL/GenBank/DDBJ whole genome shotgun (WGS) entry which is preliminary data.</text>
</comment>
<evidence type="ECO:0000313" key="1">
    <source>
        <dbReference type="EMBL" id="KAJ8110154.1"/>
    </source>
</evidence>
<accession>A0ACC2I4P9</accession>
<evidence type="ECO:0000313" key="2">
    <source>
        <dbReference type="Proteomes" id="UP001153331"/>
    </source>
</evidence>
<organism evidence="1 2">
    <name type="scientific">Boeremia exigua</name>
    <dbReference type="NCBI Taxonomy" id="749465"/>
    <lineage>
        <taxon>Eukaryota</taxon>
        <taxon>Fungi</taxon>
        <taxon>Dikarya</taxon>
        <taxon>Ascomycota</taxon>
        <taxon>Pezizomycotina</taxon>
        <taxon>Dothideomycetes</taxon>
        <taxon>Pleosporomycetidae</taxon>
        <taxon>Pleosporales</taxon>
        <taxon>Pleosporineae</taxon>
        <taxon>Didymellaceae</taxon>
        <taxon>Boeremia</taxon>
    </lineage>
</organism>
<gene>
    <name evidence="1" type="ORF">OPT61_g6929</name>
</gene>
<dbReference type="EMBL" id="JAPHNI010000530">
    <property type="protein sequence ID" value="KAJ8110154.1"/>
    <property type="molecule type" value="Genomic_DNA"/>
</dbReference>
<proteinExistence type="predicted"/>